<protein>
    <submittedName>
        <fullName evidence="1">Uncharacterized protein</fullName>
    </submittedName>
</protein>
<proteinExistence type="predicted"/>
<dbReference type="RefSeq" id="WP_185885757.1">
    <property type="nucleotide sequence ID" value="NZ_CP060053.1"/>
</dbReference>
<evidence type="ECO:0000313" key="1">
    <source>
        <dbReference type="EMBL" id="QNE06809.1"/>
    </source>
</evidence>
<geneLocation type="plasmid" evidence="1 2">
    <name>plas1</name>
</geneLocation>
<organism evidence="1 2">
    <name type="scientific">Croceicoccus marinus</name>
    <dbReference type="NCBI Taxonomy" id="450378"/>
    <lineage>
        <taxon>Bacteria</taxon>
        <taxon>Pseudomonadati</taxon>
        <taxon>Pseudomonadota</taxon>
        <taxon>Alphaproteobacteria</taxon>
        <taxon>Sphingomonadales</taxon>
        <taxon>Erythrobacteraceae</taxon>
        <taxon>Croceicoccus</taxon>
    </lineage>
</organism>
<dbReference type="Proteomes" id="UP000515297">
    <property type="component" value="Plasmid plas1"/>
</dbReference>
<name>A0A7G6VYJ4_9SPHN</name>
<accession>A0A7G6VYJ4</accession>
<dbReference type="AlphaFoldDB" id="A0A7G6VYJ4"/>
<keyword evidence="1" id="KW-0614">Plasmid</keyword>
<reference evidence="1 2" key="1">
    <citation type="submission" date="2020-08" db="EMBL/GenBank/DDBJ databases">
        <authorList>
            <person name="Liu G."/>
            <person name="Sun C."/>
        </authorList>
    </citation>
    <scope>NUCLEOTIDE SEQUENCE [LARGE SCALE GENOMIC DNA]</scope>
    <source>
        <strain evidence="1 2">OT19</strain>
        <plasmid evidence="1 2">plas1</plasmid>
    </source>
</reference>
<gene>
    <name evidence="1" type="ORF">H4O24_17140</name>
</gene>
<dbReference type="EMBL" id="CP060053">
    <property type="protein sequence ID" value="QNE06809.1"/>
    <property type="molecule type" value="Genomic_DNA"/>
</dbReference>
<evidence type="ECO:0000313" key="2">
    <source>
        <dbReference type="Proteomes" id="UP000515297"/>
    </source>
</evidence>
<sequence length="393" mass="44331">MPIYLAKNIFSLRYVDPKMGLPEFCNLQALPLPEWRGDQKQFNGPGLYGVFLDKRLFYIGLYAGKEKEPFAGSVLERWRKHITYHILRSPEIRFAPSILRKILETLNGAGSDALADCLPAKRDVAALPVEHALINAPGSCTLNKVRFADQNPDLLHQDKEALLERFSFVYVQWPREDLVRICTSAAKPSMWVKSHWLASMERELIRELRPICNSQTSPGTERSDVGPEEFEVMVQTKMESKFEACRDSVPAPASAADMEALAEDEESLTDPNSSLFIEGAADVDRPKVETLLEDLELACPSAWEIYSTNTPDIRIQTKKPIGRTRVLLTLRSNFWGDTEADIEMCNLLGFEAKVGNAPRLSNSFRFDPERHGPADLFVLAGVTLQRIFSRQSE</sequence>